<dbReference type="SUPFAM" id="SSF53335">
    <property type="entry name" value="S-adenosyl-L-methionine-dependent methyltransferases"/>
    <property type="match status" value="1"/>
</dbReference>
<dbReference type="GO" id="GO:0008757">
    <property type="term" value="F:S-adenosylmethionine-dependent methyltransferase activity"/>
    <property type="evidence" value="ECO:0007669"/>
    <property type="project" value="InterPro"/>
</dbReference>
<dbReference type="Gene3D" id="3.40.50.150">
    <property type="entry name" value="Vaccinia Virus protein VP39"/>
    <property type="match status" value="1"/>
</dbReference>
<dbReference type="InterPro" id="IPR029063">
    <property type="entry name" value="SAM-dependent_MTases_sf"/>
</dbReference>
<dbReference type="InterPro" id="IPR013216">
    <property type="entry name" value="Methyltransf_11"/>
</dbReference>
<evidence type="ECO:0000313" key="2">
    <source>
        <dbReference type="EMBL" id="TDQ37711.1"/>
    </source>
</evidence>
<gene>
    <name evidence="2" type="ORF">EV213_11271</name>
</gene>
<comment type="caution">
    <text evidence="2">The sequence shown here is derived from an EMBL/GenBank/DDBJ whole genome shotgun (WGS) entry which is preliminary data.</text>
</comment>
<dbReference type="RefSeq" id="WP_133581172.1">
    <property type="nucleotide sequence ID" value="NZ_SNYJ01000012.1"/>
</dbReference>
<dbReference type="CDD" id="cd02440">
    <property type="entry name" value="AdoMet_MTases"/>
    <property type="match status" value="1"/>
</dbReference>
<feature type="domain" description="Methyltransferase type 11" evidence="1">
    <location>
        <begin position="49"/>
        <end position="142"/>
    </location>
</feature>
<proteinExistence type="predicted"/>
<dbReference type="Pfam" id="PF08241">
    <property type="entry name" value="Methyltransf_11"/>
    <property type="match status" value="1"/>
</dbReference>
<dbReference type="PANTHER" id="PTHR43861">
    <property type="entry name" value="TRANS-ACONITATE 2-METHYLTRANSFERASE-RELATED"/>
    <property type="match status" value="1"/>
</dbReference>
<dbReference type="OrthoDB" id="9791837at2"/>
<keyword evidence="3" id="KW-1185">Reference proteome</keyword>
<sequence length="239" mass="27018">MKERVIQAFDKLAGSYQNDVDKKNAYNIAYERPAMMNEIAMDLSGKSVLDAGCAAGWYTEQCLERGAEVTAIDITPAMVMATKQRIGEKATVLEVDLSEPLPFADHSFDLISSSLTLHYIEDWSTVFQELQRVLAPGGTFLFSVHHPMMDVTLSPSGDYFATEYIVDNWKKGKDTVEVTFYRRSMQDIINATTDCFCLDRLIEPRPIEAFAEYNAANYERLLHQPHFLIVKAKNVKKGL</sequence>
<name>A0A4R6TW88_9BACI</name>
<dbReference type="Proteomes" id="UP000295632">
    <property type="component" value="Unassembled WGS sequence"/>
</dbReference>
<keyword evidence="2" id="KW-0489">Methyltransferase</keyword>
<protein>
    <submittedName>
        <fullName evidence="2">Methyltransferase family protein</fullName>
    </submittedName>
</protein>
<dbReference type="GO" id="GO:0032259">
    <property type="term" value="P:methylation"/>
    <property type="evidence" value="ECO:0007669"/>
    <property type="project" value="UniProtKB-KW"/>
</dbReference>
<dbReference type="EMBL" id="SNYJ01000012">
    <property type="protein sequence ID" value="TDQ37711.1"/>
    <property type="molecule type" value="Genomic_DNA"/>
</dbReference>
<evidence type="ECO:0000259" key="1">
    <source>
        <dbReference type="Pfam" id="PF08241"/>
    </source>
</evidence>
<dbReference type="PANTHER" id="PTHR43861:SF1">
    <property type="entry name" value="TRANS-ACONITATE 2-METHYLTRANSFERASE"/>
    <property type="match status" value="1"/>
</dbReference>
<evidence type="ECO:0000313" key="3">
    <source>
        <dbReference type="Proteomes" id="UP000295632"/>
    </source>
</evidence>
<organism evidence="2 3">
    <name type="scientific">Aureibacillus halotolerans</name>
    <dbReference type="NCBI Taxonomy" id="1508390"/>
    <lineage>
        <taxon>Bacteria</taxon>
        <taxon>Bacillati</taxon>
        <taxon>Bacillota</taxon>
        <taxon>Bacilli</taxon>
        <taxon>Bacillales</taxon>
        <taxon>Bacillaceae</taxon>
        <taxon>Aureibacillus</taxon>
    </lineage>
</organism>
<accession>A0A4R6TW88</accession>
<dbReference type="AlphaFoldDB" id="A0A4R6TW88"/>
<keyword evidence="2" id="KW-0808">Transferase</keyword>
<reference evidence="2 3" key="1">
    <citation type="submission" date="2019-03" db="EMBL/GenBank/DDBJ databases">
        <title>Genomic Encyclopedia of Type Strains, Phase IV (KMG-IV): sequencing the most valuable type-strain genomes for metagenomic binning, comparative biology and taxonomic classification.</title>
        <authorList>
            <person name="Goeker M."/>
        </authorList>
    </citation>
    <scope>NUCLEOTIDE SEQUENCE [LARGE SCALE GENOMIC DNA]</scope>
    <source>
        <strain evidence="2 3">DSM 28697</strain>
    </source>
</reference>